<gene>
    <name evidence="3" type="ORF">GCM10023205_39090</name>
</gene>
<evidence type="ECO:0008006" key="5">
    <source>
        <dbReference type="Google" id="ProtNLM"/>
    </source>
</evidence>
<feature type="chain" id="PRO_5046265396" description="DUF4440 domain-containing protein" evidence="2">
    <location>
        <begin position="22"/>
        <end position="213"/>
    </location>
</feature>
<feature type="region of interest" description="Disordered" evidence="1">
    <location>
        <begin position="25"/>
        <end position="81"/>
    </location>
</feature>
<dbReference type="Proteomes" id="UP001500466">
    <property type="component" value="Unassembled WGS sequence"/>
</dbReference>
<evidence type="ECO:0000313" key="3">
    <source>
        <dbReference type="EMBL" id="GAA4969877.1"/>
    </source>
</evidence>
<sequence length="213" mass="21941">MNKAGKTGRAVAIAVGLTVLAGACSGGSSDGDAAPAAASSQPAGTAVPSTAAQSPADSAVPTRKPGPPAGGNPAAAQVDGKNADAVSEAAALTMCLVDTDTDISDYDAMLRTAPLLDRDYLAKLRAEQPRPVQGGDWAEMAGHHAYTTATAHVSPELGQPPDNALEAYRGWIVDVTTQGRDGWRGEPQTVVVFVFLRRDAADQPWRIVELRQG</sequence>
<accession>A0ABP9HFX4</accession>
<reference evidence="4" key="1">
    <citation type="journal article" date="2019" name="Int. J. Syst. Evol. Microbiol.">
        <title>The Global Catalogue of Microorganisms (GCM) 10K type strain sequencing project: providing services to taxonomists for standard genome sequencing and annotation.</title>
        <authorList>
            <consortium name="The Broad Institute Genomics Platform"/>
            <consortium name="The Broad Institute Genome Sequencing Center for Infectious Disease"/>
            <person name="Wu L."/>
            <person name="Ma J."/>
        </authorList>
    </citation>
    <scope>NUCLEOTIDE SEQUENCE [LARGE SCALE GENOMIC DNA]</scope>
    <source>
        <strain evidence="4">JCM 17986</strain>
    </source>
</reference>
<dbReference type="PROSITE" id="PS51257">
    <property type="entry name" value="PROKAR_LIPOPROTEIN"/>
    <property type="match status" value="1"/>
</dbReference>
<keyword evidence="4" id="KW-1185">Reference proteome</keyword>
<name>A0ABP9HFX4_9ACTN</name>
<evidence type="ECO:0000313" key="4">
    <source>
        <dbReference type="Proteomes" id="UP001500466"/>
    </source>
</evidence>
<protein>
    <recommendedName>
        <fullName evidence="5">DUF4440 domain-containing protein</fullName>
    </recommendedName>
</protein>
<feature type="compositionally biased region" description="Polar residues" evidence="1">
    <location>
        <begin position="47"/>
        <end position="56"/>
    </location>
</feature>
<organism evidence="3 4">
    <name type="scientific">Yinghuangia aomiensis</name>
    <dbReference type="NCBI Taxonomy" id="676205"/>
    <lineage>
        <taxon>Bacteria</taxon>
        <taxon>Bacillati</taxon>
        <taxon>Actinomycetota</taxon>
        <taxon>Actinomycetes</taxon>
        <taxon>Kitasatosporales</taxon>
        <taxon>Streptomycetaceae</taxon>
        <taxon>Yinghuangia</taxon>
    </lineage>
</organism>
<evidence type="ECO:0000256" key="1">
    <source>
        <dbReference type="SAM" id="MobiDB-lite"/>
    </source>
</evidence>
<dbReference type="EMBL" id="BAABHS010000013">
    <property type="protein sequence ID" value="GAA4969877.1"/>
    <property type="molecule type" value="Genomic_DNA"/>
</dbReference>
<proteinExistence type="predicted"/>
<evidence type="ECO:0000256" key="2">
    <source>
        <dbReference type="SAM" id="SignalP"/>
    </source>
</evidence>
<keyword evidence="2" id="KW-0732">Signal</keyword>
<feature type="compositionally biased region" description="Low complexity" evidence="1">
    <location>
        <begin position="30"/>
        <end position="46"/>
    </location>
</feature>
<dbReference type="RefSeq" id="WP_345676840.1">
    <property type="nucleotide sequence ID" value="NZ_BAABHS010000013.1"/>
</dbReference>
<comment type="caution">
    <text evidence="3">The sequence shown here is derived from an EMBL/GenBank/DDBJ whole genome shotgun (WGS) entry which is preliminary data.</text>
</comment>
<feature type="signal peptide" evidence="2">
    <location>
        <begin position="1"/>
        <end position="21"/>
    </location>
</feature>